<dbReference type="GO" id="GO:0015031">
    <property type="term" value="P:protein transport"/>
    <property type="evidence" value="ECO:0007669"/>
    <property type="project" value="InterPro"/>
</dbReference>
<dbReference type="PRINTS" id="PR01490">
    <property type="entry name" value="RTXTOXIND"/>
</dbReference>
<feature type="coiled-coil region" evidence="10">
    <location>
        <begin position="154"/>
        <end position="181"/>
    </location>
</feature>
<evidence type="ECO:0000313" key="13">
    <source>
        <dbReference type="EMBL" id="ODA65930.1"/>
    </source>
</evidence>
<reference evidence="13 14" key="1">
    <citation type="submission" date="2016-07" db="EMBL/GenBank/DDBJ databases">
        <title>Draft genome sequence of Methyloligella halotolerans C2T (VKM B-2706T=CCUG 61687T=DSM 25045T), a halotolerant polyhydroxybutyrate accumulating methylotroph.</title>
        <authorList>
            <person name="Vasilenko O.V."/>
            <person name="Doronina N.V."/>
            <person name="Poroshina M.N."/>
            <person name="Tarlachkov S.V."/>
            <person name="Trotsenko Y.A."/>
        </authorList>
    </citation>
    <scope>NUCLEOTIDE SEQUENCE [LARGE SCALE GENOMIC DNA]</scope>
    <source>
        <strain evidence="13 14">VKM B-2706</strain>
    </source>
</reference>
<evidence type="ECO:0000256" key="3">
    <source>
        <dbReference type="ARBA" id="ARBA00022448"/>
    </source>
</evidence>
<evidence type="ECO:0000256" key="4">
    <source>
        <dbReference type="ARBA" id="ARBA00022475"/>
    </source>
</evidence>
<keyword evidence="8 9" id="KW-0472">Membrane</keyword>
<dbReference type="InterPro" id="IPR010129">
    <property type="entry name" value="T1SS_HlyD"/>
</dbReference>
<feature type="transmembrane region" description="Helical" evidence="9">
    <location>
        <begin position="20"/>
        <end position="39"/>
    </location>
</feature>
<comment type="caution">
    <text evidence="13">The sequence shown here is derived from an EMBL/GenBank/DDBJ whole genome shotgun (WGS) entry which is preliminary data.</text>
</comment>
<evidence type="ECO:0000256" key="8">
    <source>
        <dbReference type="ARBA" id="ARBA00023136"/>
    </source>
</evidence>
<dbReference type="Pfam" id="PF25994">
    <property type="entry name" value="HH_AprE"/>
    <property type="match status" value="1"/>
</dbReference>
<dbReference type="PANTHER" id="PTHR30386:SF17">
    <property type="entry name" value="ALKALINE PROTEASE SECRETION PROTEIN APRE"/>
    <property type="match status" value="1"/>
</dbReference>
<evidence type="ECO:0000256" key="9">
    <source>
        <dbReference type="RuleBase" id="RU365093"/>
    </source>
</evidence>
<keyword evidence="7 9" id="KW-1133">Transmembrane helix</keyword>
<dbReference type="NCBIfam" id="TIGR01843">
    <property type="entry name" value="type_I_hlyD"/>
    <property type="match status" value="1"/>
</dbReference>
<gene>
    <name evidence="13" type="ORF">A7A08_03161</name>
</gene>
<evidence type="ECO:0000313" key="14">
    <source>
        <dbReference type="Proteomes" id="UP000095087"/>
    </source>
</evidence>
<dbReference type="STRING" id="1177755.A7A08_03161"/>
<proteinExistence type="inferred from homology"/>
<comment type="subcellular location">
    <subcellularLocation>
        <location evidence="1 9">Cell inner membrane</location>
        <topology evidence="1 9">Single-pass membrane protein</topology>
    </subcellularLocation>
</comment>
<evidence type="ECO:0000259" key="11">
    <source>
        <dbReference type="Pfam" id="PF25994"/>
    </source>
</evidence>
<keyword evidence="3 9" id="KW-0813">Transport</keyword>
<keyword evidence="5 9" id="KW-0997">Cell inner membrane</keyword>
<keyword evidence="10" id="KW-0175">Coiled coil</keyword>
<evidence type="ECO:0000256" key="2">
    <source>
        <dbReference type="ARBA" id="ARBA00009477"/>
    </source>
</evidence>
<dbReference type="InterPro" id="IPR058982">
    <property type="entry name" value="Beta-barrel_AprE"/>
</dbReference>
<feature type="domain" description="AprE-like beta-barrel" evidence="12">
    <location>
        <begin position="326"/>
        <end position="413"/>
    </location>
</feature>
<accession>A0A1E2RUY8</accession>
<dbReference type="OrthoDB" id="9810980at2"/>
<dbReference type="PANTHER" id="PTHR30386">
    <property type="entry name" value="MEMBRANE FUSION SUBUNIT OF EMRAB-TOLC MULTIDRUG EFFLUX PUMP"/>
    <property type="match status" value="1"/>
</dbReference>
<keyword evidence="6 9" id="KW-0812">Transmembrane</keyword>
<dbReference type="RefSeq" id="WP_069096281.1">
    <property type="nucleotide sequence ID" value="NZ_MASI01000013.1"/>
</dbReference>
<keyword evidence="4 9" id="KW-1003">Cell membrane</keyword>
<dbReference type="InterPro" id="IPR050739">
    <property type="entry name" value="MFP"/>
</dbReference>
<name>A0A1E2RUY8_9HYPH</name>
<dbReference type="Gene3D" id="2.40.50.100">
    <property type="match status" value="1"/>
</dbReference>
<evidence type="ECO:0000256" key="7">
    <source>
        <dbReference type="ARBA" id="ARBA00022989"/>
    </source>
</evidence>
<dbReference type="Pfam" id="PF26002">
    <property type="entry name" value="Beta-barrel_AprE"/>
    <property type="match status" value="1"/>
</dbReference>
<dbReference type="SUPFAM" id="SSF111369">
    <property type="entry name" value="HlyD-like secretion proteins"/>
    <property type="match status" value="1"/>
</dbReference>
<organism evidence="13 14">
    <name type="scientific">Methyloligella halotolerans</name>
    <dbReference type="NCBI Taxonomy" id="1177755"/>
    <lineage>
        <taxon>Bacteria</taxon>
        <taxon>Pseudomonadati</taxon>
        <taxon>Pseudomonadota</taxon>
        <taxon>Alphaproteobacteria</taxon>
        <taxon>Hyphomicrobiales</taxon>
        <taxon>Hyphomicrobiaceae</taxon>
        <taxon>Methyloligella</taxon>
    </lineage>
</organism>
<evidence type="ECO:0000256" key="1">
    <source>
        <dbReference type="ARBA" id="ARBA00004377"/>
    </source>
</evidence>
<dbReference type="GO" id="GO:0005886">
    <property type="term" value="C:plasma membrane"/>
    <property type="evidence" value="ECO:0007669"/>
    <property type="project" value="UniProtKB-SubCell"/>
</dbReference>
<keyword evidence="14" id="KW-1185">Reference proteome</keyword>
<feature type="domain" description="AprE-like long alpha-helical hairpin" evidence="11">
    <location>
        <begin position="96"/>
        <end position="283"/>
    </location>
</feature>
<evidence type="ECO:0000256" key="6">
    <source>
        <dbReference type="ARBA" id="ARBA00022692"/>
    </source>
</evidence>
<comment type="similarity">
    <text evidence="2 9">Belongs to the membrane fusion protein (MFP) (TC 8.A.1) family.</text>
</comment>
<dbReference type="Gene3D" id="2.40.30.170">
    <property type="match status" value="1"/>
</dbReference>
<protein>
    <recommendedName>
        <fullName evidence="9">Membrane fusion protein (MFP) family protein</fullName>
    </recommendedName>
</protein>
<evidence type="ECO:0000259" key="12">
    <source>
        <dbReference type="Pfam" id="PF26002"/>
    </source>
</evidence>
<dbReference type="Proteomes" id="UP000095087">
    <property type="component" value="Unassembled WGS sequence"/>
</dbReference>
<evidence type="ECO:0000256" key="10">
    <source>
        <dbReference type="SAM" id="Coils"/>
    </source>
</evidence>
<dbReference type="PATRIC" id="fig|1177755.3.peg.3190"/>
<sequence length="437" mass="48248">MSKHDQFDFGDGSFRLRGRIIAGAGFAALLLVGAGGWAATAPLTGAVVATGTVKVDRDLKKVQHRDGGIIGEISVREGDTVQKGQILVRLNDVQTRAELAIIKGQLAELSIKRARLVAEREGQDSFELPDRVTRLTPHLNGFLDGERKLLSGNVKNRVTQKEQLELTIEQLGEEINGLLSQQEAKVKEIRLAEKEHEKVMHLAAKGLIEGPRVYTAERELARLLGEQGSLVAGIARAKARISEIKLRIFAIDDEARTQAQNELSQLEPKLSELNERQIAIEDRLSRTDLRAPISGTVNEVSVQTIGGVITPAETLVTIVPRDAPLKIEAQIPPASIDQIRLGQRTKLRFSAFNQRTTPEIYGTVKYVSPSTTFDEATKQPFYVTNIEVSEAEHKRLGDITLKPGMPVDVFIATSERTAFSYFMKPLTDQFSKAFTER</sequence>
<dbReference type="AlphaFoldDB" id="A0A1E2RUY8"/>
<evidence type="ECO:0000256" key="5">
    <source>
        <dbReference type="ARBA" id="ARBA00022519"/>
    </source>
</evidence>
<dbReference type="EMBL" id="MASI01000013">
    <property type="protein sequence ID" value="ODA65930.1"/>
    <property type="molecule type" value="Genomic_DNA"/>
</dbReference>
<dbReference type="InterPro" id="IPR058781">
    <property type="entry name" value="HH_AprE-like"/>
</dbReference>